<dbReference type="GO" id="GO:0006886">
    <property type="term" value="P:intracellular protein transport"/>
    <property type="evidence" value="ECO:0007669"/>
    <property type="project" value="InterPro"/>
</dbReference>
<feature type="region of interest" description="Disordered" evidence="6">
    <location>
        <begin position="1"/>
        <end position="20"/>
    </location>
</feature>
<protein>
    <submittedName>
        <fullName evidence="9">Vps16 C-terminal domain-containing protein</fullName>
    </submittedName>
</protein>
<keyword evidence="4" id="KW-0967">Endosome</keyword>
<name>A0A914WZ75_9BILA</name>
<evidence type="ECO:0000256" key="2">
    <source>
        <dbReference type="ARBA" id="ARBA00004541"/>
    </source>
</evidence>
<evidence type="ECO:0000313" key="9">
    <source>
        <dbReference type="WBParaSite" id="PSAMB.scaffold5837size10776.g27376.t1"/>
    </source>
</evidence>
<sequence>MARKFQFDNPDDSYWNESSAGGSFFDDGGSASTAQATARAALNDLFDSSAAFRNNSKEGSRAEDVETVDWSGALVSGSIPSPLQSSRFDPHTKQSESLSATDLLSTAVSFSQRRNESKGNVSPQLARSQRAASVISEGSVESSGTGFSQLDHTRLKSEHKKLQIRYEQVRQERYHPPEIDETIRRLLRGESAILELYKTKHKKVQLLEAALDLRDGNVILAVVLFLKQTLADSLFRDLLLRMPRAANHYVAYLRDHFKFDDLSNILFSLGRNDEAAAVEFLVACRKQTSHAKVQSLKRAVQSGFSDPTLNQEAAIVADYVALLERQIPVDSSDDTASKQGREQKFKVYPKTTTLVDQPTLTTLYYCALYHFDLPQNSFASPLAVKEQHKLTEKQYSWLVVKALARQKRWADIERVLTTKSLLGNAKINPVIPWTHLLTILARHDASHDTMAKYLRAIPSWEERLVFALDYKCSDVIVDCYVALKDRQKLIEYMSTKLTAHTKEHYYAEGVLRNSMNKWKN</sequence>
<comment type="subcellular location">
    <subcellularLocation>
        <location evidence="2">Cytoplasmic vesicle</location>
    </subcellularLocation>
    <subcellularLocation>
        <location evidence="1">Early endosome</location>
    </subcellularLocation>
    <subcellularLocation>
        <location evidence="3">Late endosome</location>
    </subcellularLocation>
</comment>
<evidence type="ECO:0000256" key="5">
    <source>
        <dbReference type="ARBA" id="ARBA00023329"/>
    </source>
</evidence>
<dbReference type="PANTHER" id="PTHR13364">
    <property type="entry name" value="DEFECTIVE SPERMATOGENESIS PROTEIN 39"/>
    <property type="match status" value="1"/>
</dbReference>
<feature type="domain" description="Vps16 C-terminal" evidence="7">
    <location>
        <begin position="190"/>
        <end position="325"/>
    </location>
</feature>
<evidence type="ECO:0000313" key="8">
    <source>
        <dbReference type="Proteomes" id="UP000887566"/>
    </source>
</evidence>
<feature type="compositionally biased region" description="Low complexity" evidence="6">
    <location>
        <begin position="131"/>
        <end position="144"/>
    </location>
</feature>
<proteinExistence type="predicted"/>
<dbReference type="Pfam" id="PF04840">
    <property type="entry name" value="Vps16_C"/>
    <property type="match status" value="1"/>
</dbReference>
<dbReference type="GO" id="GO:0005770">
    <property type="term" value="C:late endosome"/>
    <property type="evidence" value="ECO:0007669"/>
    <property type="project" value="UniProtKB-SubCell"/>
</dbReference>
<dbReference type="GO" id="GO:0007034">
    <property type="term" value="P:vacuolar transport"/>
    <property type="evidence" value="ECO:0007669"/>
    <property type="project" value="TreeGrafter"/>
</dbReference>
<evidence type="ECO:0000259" key="7">
    <source>
        <dbReference type="Pfam" id="PF04840"/>
    </source>
</evidence>
<dbReference type="GO" id="GO:0005769">
    <property type="term" value="C:early endosome"/>
    <property type="evidence" value="ECO:0007669"/>
    <property type="project" value="UniProtKB-SubCell"/>
</dbReference>
<dbReference type="Proteomes" id="UP000887566">
    <property type="component" value="Unplaced"/>
</dbReference>
<evidence type="ECO:0000256" key="6">
    <source>
        <dbReference type="SAM" id="MobiDB-lite"/>
    </source>
</evidence>
<dbReference type="AlphaFoldDB" id="A0A914WZ75"/>
<dbReference type="InterPro" id="IPR038132">
    <property type="entry name" value="Vps16_C_sf"/>
</dbReference>
<evidence type="ECO:0000256" key="1">
    <source>
        <dbReference type="ARBA" id="ARBA00004412"/>
    </source>
</evidence>
<dbReference type="WBParaSite" id="PSAMB.scaffold5837size10776.g27376.t1">
    <property type="protein sequence ID" value="PSAMB.scaffold5837size10776.g27376.t1"/>
    <property type="gene ID" value="PSAMB.scaffold5837size10776.g27376"/>
</dbReference>
<keyword evidence="8" id="KW-1185">Reference proteome</keyword>
<dbReference type="InterPro" id="IPR040057">
    <property type="entry name" value="Spe-39"/>
</dbReference>
<evidence type="ECO:0000256" key="4">
    <source>
        <dbReference type="ARBA" id="ARBA00022753"/>
    </source>
</evidence>
<dbReference type="InterPro" id="IPR006925">
    <property type="entry name" value="Vps16_C"/>
</dbReference>
<dbReference type="PANTHER" id="PTHR13364:SF6">
    <property type="entry name" value="SPERMATOGENESIS-DEFECTIVE PROTEIN 39 HOMOLOG"/>
    <property type="match status" value="1"/>
</dbReference>
<accession>A0A914WZ75</accession>
<reference evidence="9" key="1">
    <citation type="submission" date="2022-11" db="UniProtKB">
        <authorList>
            <consortium name="WormBaseParasite"/>
        </authorList>
    </citation>
    <scope>IDENTIFICATION</scope>
</reference>
<dbReference type="GO" id="GO:0099023">
    <property type="term" value="C:vesicle tethering complex"/>
    <property type="evidence" value="ECO:0007669"/>
    <property type="project" value="UniProtKB-ARBA"/>
</dbReference>
<dbReference type="Gene3D" id="1.10.150.780">
    <property type="entry name" value="Vps16, C-terminal region"/>
    <property type="match status" value="1"/>
</dbReference>
<evidence type="ECO:0000256" key="3">
    <source>
        <dbReference type="ARBA" id="ARBA00004603"/>
    </source>
</evidence>
<feature type="compositionally biased region" description="Polar residues" evidence="6">
    <location>
        <begin position="95"/>
        <end position="127"/>
    </location>
</feature>
<keyword evidence="5" id="KW-0968">Cytoplasmic vesicle</keyword>
<organism evidence="8 9">
    <name type="scientific">Plectus sambesii</name>
    <dbReference type="NCBI Taxonomy" id="2011161"/>
    <lineage>
        <taxon>Eukaryota</taxon>
        <taxon>Metazoa</taxon>
        <taxon>Ecdysozoa</taxon>
        <taxon>Nematoda</taxon>
        <taxon>Chromadorea</taxon>
        <taxon>Plectida</taxon>
        <taxon>Plectina</taxon>
        <taxon>Plectoidea</taxon>
        <taxon>Plectidae</taxon>
        <taxon>Plectus</taxon>
    </lineage>
</organism>
<feature type="region of interest" description="Disordered" evidence="6">
    <location>
        <begin position="79"/>
        <end position="149"/>
    </location>
</feature>